<dbReference type="CDD" id="cd01653">
    <property type="entry name" value="GATase1"/>
    <property type="match status" value="1"/>
</dbReference>
<organism evidence="2 3">
    <name type="scientific">Mycolicibacterium chlorophenolicum</name>
    <dbReference type="NCBI Taxonomy" id="37916"/>
    <lineage>
        <taxon>Bacteria</taxon>
        <taxon>Bacillati</taxon>
        <taxon>Actinomycetota</taxon>
        <taxon>Actinomycetes</taxon>
        <taxon>Mycobacteriales</taxon>
        <taxon>Mycobacteriaceae</taxon>
        <taxon>Mycolicibacterium</taxon>
    </lineage>
</organism>
<feature type="domain" description="Flavodoxin-like" evidence="1">
    <location>
        <begin position="7"/>
        <end position="151"/>
    </location>
</feature>
<sequence length="166" mass="17452">MTDAPRVLVAYGSKRGGTEGLAEMIGEALTAAGCDAVLVPAAEPADLTGVDAVIVAGSLYANRWNRQARRFVRRHAEALRELPVWLVCSGPLDDSAAQHDLPPTAQVADIADSVHAQGTKTFGGRLLPDATGFPAHAMAKTRAGDWRDHVAITAWVGDVVAHLQPA</sequence>
<evidence type="ECO:0000313" key="2">
    <source>
        <dbReference type="EMBL" id="KMO70826.1"/>
    </source>
</evidence>
<dbReference type="AlphaFoldDB" id="A0A0J6YDB1"/>
<dbReference type="PATRIC" id="fig|37916.4.peg.5736"/>
<keyword evidence="3" id="KW-1185">Reference proteome</keyword>
<dbReference type="InterPro" id="IPR026816">
    <property type="entry name" value="Flavodoxin_dom"/>
</dbReference>
<proteinExistence type="predicted"/>
<dbReference type="InterPro" id="IPR008254">
    <property type="entry name" value="Flavodoxin/NO_synth"/>
</dbReference>
<name>A0A0J6YDB1_9MYCO</name>
<dbReference type="GO" id="GO:0070819">
    <property type="term" value="F:menaquinone-dependent protoporphyrinogen oxidase activity"/>
    <property type="evidence" value="ECO:0007669"/>
    <property type="project" value="TreeGrafter"/>
</dbReference>
<dbReference type="PROSITE" id="PS50902">
    <property type="entry name" value="FLAVODOXIN_LIKE"/>
    <property type="match status" value="1"/>
</dbReference>
<dbReference type="STRING" id="37916.MCHLDSM_05719"/>
<dbReference type="GO" id="GO:0010181">
    <property type="term" value="F:FMN binding"/>
    <property type="evidence" value="ECO:0007669"/>
    <property type="project" value="InterPro"/>
</dbReference>
<dbReference type="EMBL" id="JYNL01000064">
    <property type="protein sequence ID" value="KMO70826.1"/>
    <property type="molecule type" value="Genomic_DNA"/>
</dbReference>
<reference evidence="2 3" key="1">
    <citation type="journal article" date="2015" name="Genome Biol. Evol.">
        <title>Characterization of Three Mycobacterium spp. with Potential Use in Bioremediation by Genome Sequencing and Comparative Genomics.</title>
        <authorList>
            <person name="Das S."/>
            <person name="Pettersson B.M."/>
            <person name="Behra P.R."/>
            <person name="Ramesh M."/>
            <person name="Dasgupta S."/>
            <person name="Bhattacharya A."/>
            <person name="Kirsebom L.A."/>
        </authorList>
    </citation>
    <scope>NUCLEOTIDE SEQUENCE [LARGE SCALE GENOMIC DNA]</scope>
    <source>
        <strain evidence="2 3">DSM 43826</strain>
    </source>
</reference>
<evidence type="ECO:0000259" key="1">
    <source>
        <dbReference type="PROSITE" id="PS50902"/>
    </source>
</evidence>
<dbReference type="Proteomes" id="UP000036513">
    <property type="component" value="Unassembled WGS sequence"/>
</dbReference>
<dbReference type="RefSeq" id="WP_048472728.1">
    <property type="nucleotide sequence ID" value="NZ_JYNL01000064.1"/>
</dbReference>
<gene>
    <name evidence="2" type="ORF">MCHLDSM_05719</name>
</gene>
<dbReference type="InterPro" id="IPR029039">
    <property type="entry name" value="Flavoprotein-like_sf"/>
</dbReference>
<protein>
    <submittedName>
        <fullName evidence="2">Flavodoxin domain protein</fullName>
    </submittedName>
</protein>
<dbReference type="SUPFAM" id="SSF52218">
    <property type="entry name" value="Flavoproteins"/>
    <property type="match status" value="1"/>
</dbReference>
<evidence type="ECO:0000313" key="3">
    <source>
        <dbReference type="Proteomes" id="UP000036513"/>
    </source>
</evidence>
<dbReference type="PANTHER" id="PTHR38030:SF2">
    <property type="entry name" value="PROTOPORPHYRINOGEN IX DEHYDROGENASE [QUINONE]"/>
    <property type="match status" value="1"/>
</dbReference>
<accession>A0A0J6YDB1</accession>
<dbReference type="GO" id="GO:0006783">
    <property type="term" value="P:heme biosynthetic process"/>
    <property type="evidence" value="ECO:0007669"/>
    <property type="project" value="TreeGrafter"/>
</dbReference>
<dbReference type="InterPro" id="IPR052200">
    <property type="entry name" value="Protoporphyrinogen_IX_DH"/>
</dbReference>
<dbReference type="Pfam" id="PF12724">
    <property type="entry name" value="Flavodoxin_5"/>
    <property type="match status" value="1"/>
</dbReference>
<dbReference type="PANTHER" id="PTHR38030">
    <property type="entry name" value="PROTOPORPHYRINOGEN IX DEHYDROGENASE [MENAQUINONE]"/>
    <property type="match status" value="1"/>
</dbReference>
<comment type="caution">
    <text evidence="2">The sequence shown here is derived from an EMBL/GenBank/DDBJ whole genome shotgun (WGS) entry which is preliminary data.</text>
</comment>
<dbReference type="Gene3D" id="3.40.50.360">
    <property type="match status" value="1"/>
</dbReference>